<evidence type="ECO:0000313" key="2">
    <source>
        <dbReference type="Proteomes" id="UP000308802"/>
    </source>
</evidence>
<organism evidence="1 2">
    <name type="scientific">Aureobasidium pullulans</name>
    <name type="common">Black yeast</name>
    <name type="synonym">Pullularia pullulans</name>
    <dbReference type="NCBI Taxonomy" id="5580"/>
    <lineage>
        <taxon>Eukaryota</taxon>
        <taxon>Fungi</taxon>
        <taxon>Dikarya</taxon>
        <taxon>Ascomycota</taxon>
        <taxon>Pezizomycotina</taxon>
        <taxon>Dothideomycetes</taxon>
        <taxon>Dothideomycetidae</taxon>
        <taxon>Dothideales</taxon>
        <taxon>Saccotheciaceae</taxon>
        <taxon>Aureobasidium</taxon>
    </lineage>
</organism>
<accession>A0A4S8ZWV0</accession>
<evidence type="ECO:0000313" key="1">
    <source>
        <dbReference type="EMBL" id="THW70823.1"/>
    </source>
</evidence>
<protein>
    <submittedName>
        <fullName evidence="1">Uncharacterized protein</fullName>
    </submittedName>
</protein>
<name>A0A4S8ZWV0_AURPU</name>
<gene>
    <name evidence="1" type="ORF">D6D19_07592</name>
</gene>
<proteinExistence type="predicted"/>
<dbReference type="EMBL" id="QZAO01000311">
    <property type="protein sequence ID" value="THW70823.1"/>
    <property type="molecule type" value="Genomic_DNA"/>
</dbReference>
<sequence length="105" mass="12034">MDDTCEVGLDSQIVTIDRAAEVTVLVNSAIRSKSIYQFGHDSQNRHVDVLLLEATVDIIRSPNIRLPLFDDRYMMLFAQTYRSTGTTHQRWDSLVYSTCYEVQST</sequence>
<dbReference type="AlphaFoldDB" id="A0A4S8ZWV0"/>
<comment type="caution">
    <text evidence="1">The sequence shown here is derived from an EMBL/GenBank/DDBJ whole genome shotgun (WGS) entry which is preliminary data.</text>
</comment>
<reference evidence="1 2" key="1">
    <citation type="submission" date="2018-10" db="EMBL/GenBank/DDBJ databases">
        <title>Fifty Aureobasidium pullulans genomes reveal a recombining polyextremotolerant generalist.</title>
        <authorList>
            <person name="Gostincar C."/>
            <person name="Turk M."/>
            <person name="Zajc J."/>
            <person name="Gunde-Cimerman N."/>
        </authorList>
    </citation>
    <scope>NUCLEOTIDE SEQUENCE [LARGE SCALE GENOMIC DNA]</scope>
    <source>
        <strain evidence="1 2">EXF-10659</strain>
    </source>
</reference>
<dbReference type="Proteomes" id="UP000308802">
    <property type="component" value="Unassembled WGS sequence"/>
</dbReference>